<dbReference type="SUPFAM" id="SSF57701">
    <property type="entry name" value="Zn2/Cys6 DNA-binding domain"/>
    <property type="match status" value="1"/>
</dbReference>
<dbReference type="CDD" id="cd12148">
    <property type="entry name" value="fungal_TF_MHR"/>
    <property type="match status" value="1"/>
</dbReference>
<dbReference type="AlphaFoldDB" id="A0AAX4IWQ4"/>
<dbReference type="CDD" id="cd00067">
    <property type="entry name" value="GAL4"/>
    <property type="match status" value="1"/>
</dbReference>
<dbReference type="EMBL" id="CP137312">
    <property type="protein sequence ID" value="WQF87664.1"/>
    <property type="molecule type" value="Genomic_DNA"/>
</dbReference>
<dbReference type="GO" id="GO:0008270">
    <property type="term" value="F:zinc ion binding"/>
    <property type="evidence" value="ECO:0007669"/>
    <property type="project" value="InterPro"/>
</dbReference>
<dbReference type="InterPro" id="IPR001138">
    <property type="entry name" value="Zn2Cys6_DnaBD"/>
</dbReference>
<dbReference type="GO" id="GO:0045944">
    <property type="term" value="P:positive regulation of transcription by RNA polymerase II"/>
    <property type="evidence" value="ECO:0007669"/>
    <property type="project" value="TreeGrafter"/>
</dbReference>
<dbReference type="GO" id="GO:0000976">
    <property type="term" value="F:transcription cis-regulatory region binding"/>
    <property type="evidence" value="ECO:0007669"/>
    <property type="project" value="TreeGrafter"/>
</dbReference>
<reference evidence="6" key="1">
    <citation type="journal article" date="2023" name="bioRxiv">
        <title>Complete genome of the Medicago anthracnose fungus, Colletotrichum destructivum, reveals a mini-chromosome-like region within a core chromosome.</title>
        <authorList>
            <person name="Lapalu N."/>
            <person name="Simon A."/>
            <person name="Lu A."/>
            <person name="Plaumann P.-L."/>
            <person name="Amselem J."/>
            <person name="Pigne S."/>
            <person name="Auger A."/>
            <person name="Koch C."/>
            <person name="Dallery J.-F."/>
            <person name="O'Connell R.J."/>
        </authorList>
    </citation>
    <scope>NUCLEOTIDE SEQUENCE [LARGE SCALE GENOMIC DNA]</scope>
    <source>
        <strain evidence="6">CBS 520.97</strain>
    </source>
</reference>
<protein>
    <submittedName>
        <fullName evidence="5">Zn(2)Cys(6) fungal-type DNA-binding domain, fungal transcription factor</fullName>
    </submittedName>
</protein>
<dbReference type="Pfam" id="PF00172">
    <property type="entry name" value="Zn_clus"/>
    <property type="match status" value="1"/>
</dbReference>
<evidence type="ECO:0000256" key="2">
    <source>
        <dbReference type="ARBA" id="ARBA00023242"/>
    </source>
</evidence>
<evidence type="ECO:0000256" key="1">
    <source>
        <dbReference type="ARBA" id="ARBA00004123"/>
    </source>
</evidence>
<feature type="domain" description="Zn(2)-C6 fungal-type" evidence="4">
    <location>
        <begin position="43"/>
        <end position="74"/>
    </location>
</feature>
<gene>
    <name evidence="5" type="ORF">CDEST_12678</name>
</gene>
<feature type="compositionally biased region" description="Basic residues" evidence="3">
    <location>
        <begin position="14"/>
        <end position="25"/>
    </location>
</feature>
<accession>A0AAX4IWQ4</accession>
<dbReference type="Proteomes" id="UP001322277">
    <property type="component" value="Chromosome 8"/>
</dbReference>
<dbReference type="InterPro" id="IPR036864">
    <property type="entry name" value="Zn2-C6_fun-type_DNA-bd_sf"/>
</dbReference>
<dbReference type="Pfam" id="PF11951">
    <property type="entry name" value="Fungal_trans_2"/>
    <property type="match status" value="1"/>
</dbReference>
<dbReference type="GO" id="GO:0005634">
    <property type="term" value="C:nucleus"/>
    <property type="evidence" value="ECO:0007669"/>
    <property type="project" value="UniProtKB-SubCell"/>
</dbReference>
<dbReference type="KEGG" id="cdet:87949178"/>
<feature type="region of interest" description="Disordered" evidence="3">
    <location>
        <begin position="1"/>
        <end position="27"/>
    </location>
</feature>
<dbReference type="PANTHER" id="PTHR37534:SF9">
    <property type="entry name" value="ZN(II)2CYS6 TRANSCRIPTION FACTOR (EUROFUNG)"/>
    <property type="match status" value="1"/>
</dbReference>
<name>A0AAX4IWQ4_9PEZI</name>
<proteinExistence type="predicted"/>
<dbReference type="Gene3D" id="4.10.240.10">
    <property type="entry name" value="Zn(2)-C6 fungal-type DNA-binding domain"/>
    <property type="match status" value="1"/>
</dbReference>
<evidence type="ECO:0000259" key="4">
    <source>
        <dbReference type="Pfam" id="PF00172"/>
    </source>
</evidence>
<sequence length="547" mass="61480">MKSQHEVPIADNTKKRRRGGQRKKTVFASPFPRSFLTRCISYTCKERHTPCDEKKPVCGNCERLRLSCRPFEPIKQSAWSAPVGTNHLTRRPGQHSQQQQQQQQQQNLFQADEAEASFPGTLDSTGVLFTAHMPDPPWNPIAGTSPSPPKQTASTPHQQHPQQGVGVVVEDSNGGNGGSSSPSELISRAQVTLTAEMVHLLTTYRTSVATWMDIFDYGCAYQLEVLRRCMTSKLLILSVCAFTAKHLSLLPSGDVWVAPATRYYGESLRGLIGSIGTGSVPEDVLTATILLCSYEIIATQGEEHQRHLSGAKLLILNRGVSASSVGLDRANFWIYIRHEITVALFNKTTLQISPKDWRVNWRETEVEEDVLANQLLWLLGRAIDVVFRQEQSVFATTTTLCDERQEICDEVATWFRCWSPSVKGLKYGEPDDQGFAKLYFPMPCAAAAMMWYHLLHILLYAEPSLQHPSHIPLIENHALEIGCIMLSNIPNSVRSFSSQAIFYAAKHITGISRKIRFWNMLDDIETRLGFRTRDQVKKLKELVETNI</sequence>
<feature type="compositionally biased region" description="Low complexity" evidence="3">
    <location>
        <begin position="97"/>
        <end position="106"/>
    </location>
</feature>
<feature type="compositionally biased region" description="Polar residues" evidence="3">
    <location>
        <begin position="142"/>
        <end position="155"/>
    </location>
</feature>
<feature type="compositionally biased region" description="Low complexity" evidence="3">
    <location>
        <begin position="156"/>
        <end position="173"/>
    </location>
</feature>
<organism evidence="5 6">
    <name type="scientific">Colletotrichum destructivum</name>
    <dbReference type="NCBI Taxonomy" id="34406"/>
    <lineage>
        <taxon>Eukaryota</taxon>
        <taxon>Fungi</taxon>
        <taxon>Dikarya</taxon>
        <taxon>Ascomycota</taxon>
        <taxon>Pezizomycotina</taxon>
        <taxon>Sordariomycetes</taxon>
        <taxon>Hypocreomycetidae</taxon>
        <taxon>Glomerellales</taxon>
        <taxon>Glomerellaceae</taxon>
        <taxon>Colletotrichum</taxon>
        <taxon>Colletotrichum destructivum species complex</taxon>
    </lineage>
</organism>
<dbReference type="GeneID" id="87949178"/>
<dbReference type="GO" id="GO:0000981">
    <property type="term" value="F:DNA-binding transcription factor activity, RNA polymerase II-specific"/>
    <property type="evidence" value="ECO:0007669"/>
    <property type="project" value="InterPro"/>
</dbReference>
<evidence type="ECO:0000256" key="3">
    <source>
        <dbReference type="SAM" id="MobiDB-lite"/>
    </source>
</evidence>
<keyword evidence="2" id="KW-0539">Nucleus</keyword>
<evidence type="ECO:0000313" key="5">
    <source>
        <dbReference type="EMBL" id="WQF87664.1"/>
    </source>
</evidence>
<keyword evidence="6" id="KW-1185">Reference proteome</keyword>
<comment type="subcellular location">
    <subcellularLocation>
        <location evidence="1">Nucleus</location>
    </subcellularLocation>
</comment>
<evidence type="ECO:0000313" key="6">
    <source>
        <dbReference type="Proteomes" id="UP001322277"/>
    </source>
</evidence>
<dbReference type="RefSeq" id="XP_062784885.1">
    <property type="nucleotide sequence ID" value="XM_062928834.1"/>
</dbReference>
<dbReference type="InterPro" id="IPR021858">
    <property type="entry name" value="Fun_TF"/>
</dbReference>
<dbReference type="PANTHER" id="PTHR37534">
    <property type="entry name" value="TRANSCRIPTIONAL ACTIVATOR PROTEIN UGA3"/>
    <property type="match status" value="1"/>
</dbReference>
<feature type="region of interest" description="Disordered" evidence="3">
    <location>
        <begin position="79"/>
        <end position="185"/>
    </location>
</feature>
<keyword evidence="5" id="KW-0238">DNA-binding</keyword>